<gene>
    <name evidence="1" type="ORF">CONLIGDRAFT_682834</name>
</gene>
<evidence type="ECO:0008006" key="3">
    <source>
        <dbReference type="Google" id="ProtNLM"/>
    </source>
</evidence>
<dbReference type="PANTHER" id="PTHR33112">
    <property type="entry name" value="DOMAIN PROTEIN, PUTATIVE-RELATED"/>
    <property type="match status" value="1"/>
</dbReference>
<reference evidence="1 2" key="1">
    <citation type="submission" date="2016-10" db="EMBL/GenBank/DDBJ databases">
        <title>Draft genome sequence of Coniochaeta ligniaria NRRL30616, a lignocellulolytic fungus for bioabatement of inhibitors in plant biomass hydrolysates.</title>
        <authorList>
            <consortium name="DOE Joint Genome Institute"/>
            <person name="Jimenez D.J."/>
            <person name="Hector R.E."/>
            <person name="Riley R."/>
            <person name="Sun H."/>
            <person name="Grigoriev I.V."/>
            <person name="Van Elsas J.D."/>
            <person name="Nichols N.N."/>
        </authorList>
    </citation>
    <scope>NUCLEOTIDE SEQUENCE [LARGE SCALE GENOMIC DNA]</scope>
    <source>
        <strain evidence="1 2">NRRL 30616</strain>
    </source>
</reference>
<protein>
    <recommendedName>
        <fullName evidence="3">Heterokaryon incompatibility domain-containing protein</fullName>
    </recommendedName>
</protein>
<dbReference type="OrthoDB" id="4590779at2759"/>
<keyword evidence="2" id="KW-1185">Reference proteome</keyword>
<dbReference type="AlphaFoldDB" id="A0A1J7JJJ0"/>
<sequence length="271" mass="30428">MIPLSLLVKVNEPTAEFWWDRVVEEFSKCKLTYAKDRLVAISGVAKWTQEHTGDEYLAGMWRADLDIALLWMTREKGSAPTIAPAQYIAPSWSWASVNKGVRFDDAAVTPAKYRDRSSSQYSILIQIRDVYRVPVDPTQPLGLVKDGRLRLSFQQGVMLCQEGDAHNRETSSADINFEETWDNARSGGENPTIYFLTILIDQWGPASNDLATQGIILCRAPSGTGGVFRRIGYFSTTDIHYRSLVKKGYASVPDISIYEEYNDGECVISII</sequence>
<dbReference type="InParanoid" id="A0A1J7JJJ0"/>
<accession>A0A1J7JJJ0</accession>
<evidence type="ECO:0000313" key="2">
    <source>
        <dbReference type="Proteomes" id="UP000182658"/>
    </source>
</evidence>
<proteinExistence type="predicted"/>
<dbReference type="EMBL" id="KV875099">
    <property type="protein sequence ID" value="OIW27818.1"/>
    <property type="molecule type" value="Genomic_DNA"/>
</dbReference>
<dbReference type="STRING" id="1408157.A0A1J7JJJ0"/>
<organism evidence="1 2">
    <name type="scientific">Coniochaeta ligniaria NRRL 30616</name>
    <dbReference type="NCBI Taxonomy" id="1408157"/>
    <lineage>
        <taxon>Eukaryota</taxon>
        <taxon>Fungi</taxon>
        <taxon>Dikarya</taxon>
        <taxon>Ascomycota</taxon>
        <taxon>Pezizomycotina</taxon>
        <taxon>Sordariomycetes</taxon>
        <taxon>Sordariomycetidae</taxon>
        <taxon>Coniochaetales</taxon>
        <taxon>Coniochaetaceae</taxon>
        <taxon>Coniochaeta</taxon>
    </lineage>
</organism>
<name>A0A1J7JJJ0_9PEZI</name>
<dbReference type="Proteomes" id="UP000182658">
    <property type="component" value="Unassembled WGS sequence"/>
</dbReference>
<evidence type="ECO:0000313" key="1">
    <source>
        <dbReference type="EMBL" id="OIW27818.1"/>
    </source>
</evidence>
<dbReference type="PANTHER" id="PTHR33112:SF16">
    <property type="entry name" value="HETEROKARYON INCOMPATIBILITY DOMAIN-CONTAINING PROTEIN"/>
    <property type="match status" value="1"/>
</dbReference>